<reference evidence="2" key="5">
    <citation type="submission" date="2024-05" db="EMBL/GenBank/DDBJ databases">
        <authorList>
            <person name="Sun Q."/>
            <person name="Sedlacek I."/>
        </authorList>
    </citation>
    <scope>NUCLEOTIDE SEQUENCE</scope>
    <source>
        <strain evidence="2">CCM 8778</strain>
    </source>
</reference>
<dbReference type="RefSeq" id="WP_093984634.1">
    <property type="nucleotide sequence ID" value="NZ_BMDE01000005.1"/>
</dbReference>
<dbReference type="Gene3D" id="3.40.50.1820">
    <property type="entry name" value="alpha/beta hydrolase"/>
    <property type="match status" value="1"/>
</dbReference>
<evidence type="ECO:0000313" key="5">
    <source>
        <dbReference type="Proteomes" id="UP000655550"/>
    </source>
</evidence>
<evidence type="ECO:0000313" key="4">
    <source>
        <dbReference type="Proteomes" id="UP000242861"/>
    </source>
</evidence>
<dbReference type="AlphaFoldDB" id="A0A2I0CNL4"/>
<organism evidence="3 4">
    <name type="scientific">Pseudomonas fluvialis</name>
    <dbReference type="NCBI Taxonomy" id="1793966"/>
    <lineage>
        <taxon>Bacteria</taxon>
        <taxon>Pseudomonadati</taxon>
        <taxon>Pseudomonadota</taxon>
        <taxon>Gammaproteobacteria</taxon>
        <taxon>Pseudomonadales</taxon>
        <taxon>Pseudomonadaceae</taxon>
        <taxon>Pseudomonas</taxon>
    </lineage>
</organism>
<protein>
    <submittedName>
        <fullName evidence="3">Alpha/beta hydrolase</fullName>
    </submittedName>
</protein>
<evidence type="ECO:0000259" key="1">
    <source>
        <dbReference type="Pfam" id="PF12146"/>
    </source>
</evidence>
<keyword evidence="3" id="KW-0378">Hydrolase</keyword>
<keyword evidence="5" id="KW-1185">Reference proteome</keyword>
<dbReference type="SUPFAM" id="SSF53474">
    <property type="entry name" value="alpha/beta-Hydrolases"/>
    <property type="match status" value="1"/>
</dbReference>
<dbReference type="InterPro" id="IPR051044">
    <property type="entry name" value="MAG_DAG_Lipase"/>
</dbReference>
<dbReference type="InterPro" id="IPR022742">
    <property type="entry name" value="Hydrolase_4"/>
</dbReference>
<gene>
    <name evidence="3" type="ORF">CW360_11665</name>
    <name evidence="2" type="ORF">GCM10007363_19850</name>
</gene>
<evidence type="ECO:0000313" key="2">
    <source>
        <dbReference type="EMBL" id="GGH93978.1"/>
    </source>
</evidence>
<name>A0A2I0CNL4_9PSED</name>
<reference evidence="4" key="3">
    <citation type="submission" date="2017-12" db="EMBL/GenBank/DDBJ databases">
        <authorList>
            <person name="Yu X.-Y."/>
        </authorList>
    </citation>
    <scope>NUCLEOTIDE SEQUENCE [LARGE SCALE GENOMIC DNA]</scope>
    <source>
        <strain evidence="4">ZYSR67-Z</strain>
    </source>
</reference>
<dbReference type="GO" id="GO:0016787">
    <property type="term" value="F:hydrolase activity"/>
    <property type="evidence" value="ECO:0007669"/>
    <property type="project" value="UniProtKB-KW"/>
</dbReference>
<proteinExistence type="predicted"/>
<dbReference type="EMBL" id="BMDE01000005">
    <property type="protein sequence ID" value="GGH93978.1"/>
    <property type="molecule type" value="Genomic_DNA"/>
</dbReference>
<dbReference type="Pfam" id="PF12146">
    <property type="entry name" value="Hydrolase_4"/>
    <property type="match status" value="1"/>
</dbReference>
<sequence length="321" mass="35781">MSLSFDPDVLRDLLPPLEQAVELPAMQAYRQFYGLEFAGVQQVRLGHVEAAGYRLAVQCWQPAAATASLLLLHGYYDHMGLYRHIIDWALRQGFAVLACDLPGHGLSTGERASISDFAEYQAALQALFAQAERMALPKPWHVLGQSTGGAILLDYLLTGEPRPELGQSILLAPLVRPRAWNWSRLSYRLLAPFVDAVPRRYTVNSSDSAFIDFVHNQDPLQPQVLPVAWVAALERWIARIEQLARPAPGGLRPPLIVQGGLDRTVDWRHNLAVLQRQFQGAEVLLLEQASHHLANEQAALREQYLGFLSRRLQAPGWPALG</sequence>
<dbReference type="PANTHER" id="PTHR11614">
    <property type="entry name" value="PHOSPHOLIPASE-RELATED"/>
    <property type="match status" value="1"/>
</dbReference>
<feature type="domain" description="Serine aminopeptidase S33" evidence="1">
    <location>
        <begin position="65"/>
        <end position="297"/>
    </location>
</feature>
<dbReference type="Proteomes" id="UP000655550">
    <property type="component" value="Unassembled WGS sequence"/>
</dbReference>
<evidence type="ECO:0000313" key="3">
    <source>
        <dbReference type="EMBL" id="PKF70735.1"/>
    </source>
</evidence>
<dbReference type="PRINTS" id="PR00111">
    <property type="entry name" value="ABHYDROLASE"/>
</dbReference>
<dbReference type="InterPro" id="IPR000073">
    <property type="entry name" value="AB_hydrolase_1"/>
</dbReference>
<comment type="caution">
    <text evidence="3">The sequence shown here is derived from an EMBL/GenBank/DDBJ whole genome shotgun (WGS) entry which is preliminary data.</text>
</comment>
<dbReference type="Proteomes" id="UP000242861">
    <property type="component" value="Unassembled WGS sequence"/>
</dbReference>
<reference evidence="5" key="4">
    <citation type="journal article" date="2019" name="Int. J. Syst. Evol. Microbiol.">
        <title>The Global Catalogue of Microorganisms (GCM) 10K type strain sequencing project: providing services to taxonomists for standard genome sequencing and annotation.</title>
        <authorList>
            <consortium name="The Broad Institute Genomics Platform"/>
            <consortium name="The Broad Institute Genome Sequencing Center for Infectious Disease"/>
            <person name="Wu L."/>
            <person name="Ma J."/>
        </authorList>
    </citation>
    <scope>NUCLEOTIDE SEQUENCE [LARGE SCALE GENOMIC DNA]</scope>
    <source>
        <strain evidence="5">CCM 8778</strain>
    </source>
</reference>
<reference evidence="3" key="2">
    <citation type="submission" date="2017-12" db="EMBL/GenBank/DDBJ databases">
        <authorList>
            <person name="Hurst M.R.H."/>
        </authorList>
    </citation>
    <scope>NUCLEOTIDE SEQUENCE [LARGE SCALE GENOMIC DNA]</scope>
    <source>
        <strain evidence="3">ZYSR67-Z</strain>
    </source>
</reference>
<dbReference type="EMBL" id="PIYS01000020">
    <property type="protein sequence ID" value="PKF70735.1"/>
    <property type="molecule type" value="Genomic_DNA"/>
</dbReference>
<dbReference type="InterPro" id="IPR029058">
    <property type="entry name" value="AB_hydrolase_fold"/>
</dbReference>
<reference evidence="2" key="1">
    <citation type="journal article" date="2014" name="Int. J. Syst. Evol. Microbiol.">
        <title>Complete genome of a new Firmicutes species belonging to the dominant human colonic microbiota ('Ruminococcus bicirculans') reveals two chromosomes and a selective capacity to utilize plant glucans.</title>
        <authorList>
            <consortium name="NISC Comparative Sequencing Program"/>
            <person name="Wegmann U."/>
            <person name="Louis P."/>
            <person name="Goesmann A."/>
            <person name="Henrissat B."/>
            <person name="Duncan S.H."/>
            <person name="Flint H.J."/>
        </authorList>
    </citation>
    <scope>NUCLEOTIDE SEQUENCE</scope>
    <source>
        <strain evidence="2">CCM 8778</strain>
    </source>
</reference>
<accession>A0A2I0CNL4</accession>